<comment type="similarity">
    <text evidence="1">Belongs to the LysR transcriptional regulatory family.</text>
</comment>
<dbReference type="OrthoDB" id="9785745at2"/>
<keyword evidence="4" id="KW-0804">Transcription</keyword>
<evidence type="ECO:0000259" key="5">
    <source>
        <dbReference type="PROSITE" id="PS50931"/>
    </source>
</evidence>
<feature type="domain" description="HTH lysR-type" evidence="5">
    <location>
        <begin position="4"/>
        <end position="61"/>
    </location>
</feature>
<dbReference type="HOGENOM" id="CLU_039613_35_0_6"/>
<keyword evidence="3" id="KW-0238">DNA-binding</keyword>
<dbReference type="Gene3D" id="3.40.190.290">
    <property type="match status" value="1"/>
</dbReference>
<evidence type="ECO:0000256" key="4">
    <source>
        <dbReference type="ARBA" id="ARBA00023163"/>
    </source>
</evidence>
<dbReference type="GeneID" id="93313681"/>
<accession>A0A0H3FRK9</accession>
<evidence type="ECO:0000256" key="3">
    <source>
        <dbReference type="ARBA" id="ARBA00023125"/>
    </source>
</evidence>
<dbReference type="InterPro" id="IPR000847">
    <property type="entry name" value="LysR_HTH_N"/>
</dbReference>
<name>A0A0H3FRK9_KLEAK</name>
<reference evidence="6 7" key="1">
    <citation type="journal article" date="2012" name="J. Bacteriol.">
        <title>Complete genome sequence of Enterobacter aerogenes KCTC 2190.</title>
        <authorList>
            <person name="Shin S.H."/>
            <person name="Kim S."/>
            <person name="Kim J.Y."/>
            <person name="Lee S."/>
            <person name="Um Y."/>
            <person name="Oh M.K."/>
            <person name="Kim Y.R."/>
            <person name="Lee J."/>
            <person name="Yang K.S."/>
        </authorList>
    </citation>
    <scope>NUCLEOTIDE SEQUENCE [LARGE SCALE GENOMIC DNA]</scope>
    <source>
        <strain evidence="6 7">KCTC 2190</strain>
    </source>
</reference>
<dbReference type="Gene3D" id="1.10.10.10">
    <property type="entry name" value="Winged helix-like DNA-binding domain superfamily/Winged helix DNA-binding domain"/>
    <property type="match status" value="1"/>
</dbReference>
<dbReference type="PROSITE" id="PS50931">
    <property type="entry name" value="HTH_LYSR"/>
    <property type="match status" value="1"/>
</dbReference>
<evidence type="ECO:0000256" key="1">
    <source>
        <dbReference type="ARBA" id="ARBA00009437"/>
    </source>
</evidence>
<dbReference type="Proteomes" id="UP000008881">
    <property type="component" value="Chromosome"/>
</dbReference>
<dbReference type="PATRIC" id="fig|1028307.3.peg.548"/>
<dbReference type="PANTHER" id="PTHR30126:SF91">
    <property type="entry name" value="LYSR FAMILY TRANSCRIPTIONAL REGULATOR"/>
    <property type="match status" value="1"/>
</dbReference>
<dbReference type="RefSeq" id="WP_015703413.1">
    <property type="nucleotide sequence ID" value="NC_015663.1"/>
</dbReference>
<dbReference type="PRINTS" id="PR00039">
    <property type="entry name" value="HTHLYSR"/>
</dbReference>
<proteinExistence type="inferred from homology"/>
<dbReference type="KEGG" id="eae:EAE_02760"/>
<dbReference type="SUPFAM" id="SSF53850">
    <property type="entry name" value="Periplasmic binding protein-like II"/>
    <property type="match status" value="1"/>
</dbReference>
<dbReference type="PANTHER" id="PTHR30126">
    <property type="entry name" value="HTH-TYPE TRANSCRIPTIONAL REGULATOR"/>
    <property type="match status" value="1"/>
</dbReference>
<evidence type="ECO:0000256" key="2">
    <source>
        <dbReference type="ARBA" id="ARBA00023015"/>
    </source>
</evidence>
<gene>
    <name evidence="6" type="ordered locus">EAE_02760</name>
</gene>
<dbReference type="FunFam" id="1.10.10.10:FF:000001">
    <property type="entry name" value="LysR family transcriptional regulator"/>
    <property type="match status" value="1"/>
</dbReference>
<protein>
    <submittedName>
        <fullName evidence="6">LysR family transcriptional regulator</fullName>
    </submittedName>
</protein>
<keyword evidence="7" id="KW-1185">Reference proteome</keyword>
<organism evidence="6 7">
    <name type="scientific">Klebsiella aerogenes (strain ATCC 13048 / DSM 30053 / CCUG 1429 / JCM 1235 / KCTC 2190 / NBRC 13534 / NCIMB 10102 / NCTC 10006 / CDC 819-56)</name>
    <name type="common">Enterobacter aerogenes</name>
    <dbReference type="NCBI Taxonomy" id="1028307"/>
    <lineage>
        <taxon>Bacteria</taxon>
        <taxon>Pseudomonadati</taxon>
        <taxon>Pseudomonadota</taxon>
        <taxon>Gammaproteobacteria</taxon>
        <taxon>Enterobacterales</taxon>
        <taxon>Enterobacteriaceae</taxon>
        <taxon>Klebsiella/Raoultella group</taxon>
        <taxon>Klebsiella</taxon>
    </lineage>
</organism>
<evidence type="ECO:0000313" key="7">
    <source>
        <dbReference type="Proteomes" id="UP000008881"/>
    </source>
</evidence>
<dbReference type="EMBL" id="CP002824">
    <property type="protein sequence ID" value="AEG95487.1"/>
    <property type="molecule type" value="Genomic_DNA"/>
</dbReference>
<keyword evidence="2" id="KW-0805">Transcription regulation</keyword>
<sequence>MMRVSPELLQIFVACVDCGSFSAAAKKLQKAQSTVSMSISALEDDLNIILFERQGRKVKLTKEGEVIYSRALIVLNARQELINVAGELVDVQEVAITIALSGFIPDQQREFLKKELDAHINSLQITILSAESYKIDSMISNGEVDIAVIPAINSRMNYPIELKSRRTWFKSRLHIYCSSTHPLSQLTELCEDDIKRFRRIRLVKGMINNQSPRNNIFTDNIFSAYRLCAQGLGWCELPEWFVESQYRQGDTRLKKLSVSPIWETLEFDAIFRNSSKGKFMDWFIGMVTRKEPLNV</sequence>
<dbReference type="CDD" id="cd05466">
    <property type="entry name" value="PBP2_LTTR_substrate"/>
    <property type="match status" value="1"/>
</dbReference>
<dbReference type="Pfam" id="PF03466">
    <property type="entry name" value="LysR_substrate"/>
    <property type="match status" value="1"/>
</dbReference>
<dbReference type="eggNOG" id="COG0583">
    <property type="taxonomic scope" value="Bacteria"/>
</dbReference>
<dbReference type="GO" id="GO:0000976">
    <property type="term" value="F:transcription cis-regulatory region binding"/>
    <property type="evidence" value="ECO:0007669"/>
    <property type="project" value="TreeGrafter"/>
</dbReference>
<dbReference type="SUPFAM" id="SSF46785">
    <property type="entry name" value="Winged helix' DNA-binding domain"/>
    <property type="match status" value="1"/>
</dbReference>
<dbReference type="Pfam" id="PF00126">
    <property type="entry name" value="HTH_1"/>
    <property type="match status" value="1"/>
</dbReference>
<evidence type="ECO:0000313" key="6">
    <source>
        <dbReference type="EMBL" id="AEG95487.1"/>
    </source>
</evidence>
<dbReference type="GO" id="GO:0003700">
    <property type="term" value="F:DNA-binding transcription factor activity"/>
    <property type="evidence" value="ECO:0007669"/>
    <property type="project" value="InterPro"/>
</dbReference>
<dbReference type="InterPro" id="IPR036388">
    <property type="entry name" value="WH-like_DNA-bd_sf"/>
</dbReference>
<dbReference type="AlphaFoldDB" id="A0A0H3FRK9"/>
<dbReference type="InterPro" id="IPR005119">
    <property type="entry name" value="LysR_subst-bd"/>
</dbReference>
<dbReference type="InterPro" id="IPR036390">
    <property type="entry name" value="WH_DNA-bd_sf"/>
</dbReference>